<dbReference type="InterPro" id="IPR037010">
    <property type="entry name" value="VitB12-dep_Met_synth_activ_sf"/>
</dbReference>
<name>A0A3E5ETU9_BACUN</name>
<dbReference type="Gene3D" id="3.40.109.40">
    <property type="match status" value="1"/>
</dbReference>
<accession>A0A3E5ETU9</accession>
<evidence type="ECO:0000313" key="2">
    <source>
        <dbReference type="Proteomes" id="UP000260759"/>
    </source>
</evidence>
<gene>
    <name evidence="1" type="ORF">DXB37_15145</name>
</gene>
<dbReference type="RefSeq" id="WP_117601016.1">
    <property type="nucleotide sequence ID" value="NZ_BAABZM010000006.1"/>
</dbReference>
<protein>
    <submittedName>
        <fullName evidence="1">Uncharacterized protein</fullName>
    </submittedName>
</protein>
<dbReference type="SUPFAM" id="SSF56507">
    <property type="entry name" value="Methionine synthase activation domain-like"/>
    <property type="match status" value="1"/>
</dbReference>
<dbReference type="EMBL" id="QSVA01000014">
    <property type="protein sequence ID" value="RGN92238.1"/>
    <property type="molecule type" value="Genomic_DNA"/>
</dbReference>
<dbReference type="Proteomes" id="UP000260759">
    <property type="component" value="Unassembled WGS sequence"/>
</dbReference>
<dbReference type="GO" id="GO:0008705">
    <property type="term" value="F:methionine synthase activity"/>
    <property type="evidence" value="ECO:0007669"/>
    <property type="project" value="InterPro"/>
</dbReference>
<dbReference type="AlphaFoldDB" id="A0A3E5ETU9"/>
<organism evidence="1 2">
    <name type="scientific">Bacteroides uniformis</name>
    <dbReference type="NCBI Taxonomy" id="820"/>
    <lineage>
        <taxon>Bacteria</taxon>
        <taxon>Pseudomonadati</taxon>
        <taxon>Bacteroidota</taxon>
        <taxon>Bacteroidia</taxon>
        <taxon>Bacteroidales</taxon>
        <taxon>Bacteroidaceae</taxon>
        <taxon>Bacteroides</taxon>
    </lineage>
</organism>
<sequence length="222" mass="25166">MKSLFYFSPHISVSKADMLHAMPHIEEILANVDELEQTIHEAQNMLSPYCVYAVYKDVNLFNDYIQVGNIILHCGNKIVHLLQNSSQAAIAVCTVGQEITYHYQYCIEKADYLKAYIYDIIANIGVDKTMEELKNSLRQELLQQELAITSNFCPGYCDWDIKEQENLLSLIPAERCPVTLTASSLMQPIKSLSSIIGIGKDVKYKKSNCSICNLSQCAYKHQ</sequence>
<comment type="caution">
    <text evidence="1">The sequence shown here is derived from an EMBL/GenBank/DDBJ whole genome shotgun (WGS) entry which is preliminary data.</text>
</comment>
<evidence type="ECO:0000313" key="1">
    <source>
        <dbReference type="EMBL" id="RGN92238.1"/>
    </source>
</evidence>
<proteinExistence type="predicted"/>
<reference evidence="1 2" key="1">
    <citation type="submission" date="2018-08" db="EMBL/GenBank/DDBJ databases">
        <title>A genome reference for cultivated species of the human gut microbiota.</title>
        <authorList>
            <person name="Zou Y."/>
            <person name="Xue W."/>
            <person name="Luo G."/>
        </authorList>
    </citation>
    <scope>NUCLEOTIDE SEQUENCE [LARGE SCALE GENOMIC DNA]</scope>
    <source>
        <strain evidence="1 2">OM03-4</strain>
    </source>
</reference>